<evidence type="ECO:0000313" key="3">
    <source>
        <dbReference type="Proteomes" id="UP001058974"/>
    </source>
</evidence>
<keyword evidence="1" id="KW-0175">Coiled coil</keyword>
<proteinExistence type="predicted"/>
<evidence type="ECO:0000256" key="1">
    <source>
        <dbReference type="SAM" id="Coils"/>
    </source>
</evidence>
<keyword evidence="3" id="KW-1185">Reference proteome</keyword>
<sequence>MLDKSLMDKKEIKPDFKAQIRDLRDALKKCEEKLSRKILQKEEAERNCHHLRYQLEEATRRFPVLESQEALLVQAHFCDIVSRAPNLHYFNVYIESMAAAKDLDTSSIVQTRYLVPVLVPLVRGPVMLV</sequence>
<dbReference type="Gramene" id="Psat06G0324400-T1">
    <property type="protein sequence ID" value="KAI5397353.1"/>
    <property type="gene ID" value="KIW84_063244"/>
</dbReference>
<dbReference type="AlphaFoldDB" id="A0A9D4W9B0"/>
<comment type="caution">
    <text evidence="2">The sequence shown here is derived from an EMBL/GenBank/DDBJ whole genome shotgun (WGS) entry which is preliminary data.</text>
</comment>
<gene>
    <name evidence="2" type="ORF">KIW84_063244</name>
</gene>
<dbReference type="Proteomes" id="UP001058974">
    <property type="component" value="Chromosome 6"/>
</dbReference>
<protein>
    <submittedName>
        <fullName evidence="2">Uncharacterized protein</fullName>
    </submittedName>
</protein>
<name>A0A9D4W9B0_PEA</name>
<dbReference type="Gene3D" id="2.60.120.430">
    <property type="entry name" value="Galactose-binding lectin"/>
    <property type="match status" value="1"/>
</dbReference>
<organism evidence="2 3">
    <name type="scientific">Pisum sativum</name>
    <name type="common">Garden pea</name>
    <name type="synonym">Lathyrus oleraceus</name>
    <dbReference type="NCBI Taxonomy" id="3888"/>
    <lineage>
        <taxon>Eukaryota</taxon>
        <taxon>Viridiplantae</taxon>
        <taxon>Streptophyta</taxon>
        <taxon>Embryophyta</taxon>
        <taxon>Tracheophyta</taxon>
        <taxon>Spermatophyta</taxon>
        <taxon>Magnoliopsida</taxon>
        <taxon>eudicotyledons</taxon>
        <taxon>Gunneridae</taxon>
        <taxon>Pentapetalae</taxon>
        <taxon>rosids</taxon>
        <taxon>fabids</taxon>
        <taxon>Fabales</taxon>
        <taxon>Fabaceae</taxon>
        <taxon>Papilionoideae</taxon>
        <taxon>50 kb inversion clade</taxon>
        <taxon>NPAAA clade</taxon>
        <taxon>Hologalegina</taxon>
        <taxon>IRL clade</taxon>
        <taxon>Fabeae</taxon>
        <taxon>Lathyrus</taxon>
    </lineage>
</organism>
<feature type="coiled-coil region" evidence="1">
    <location>
        <begin position="13"/>
        <end position="61"/>
    </location>
</feature>
<accession>A0A9D4W9B0</accession>
<dbReference type="EMBL" id="JAMSHJ010000006">
    <property type="protein sequence ID" value="KAI5397353.1"/>
    <property type="molecule type" value="Genomic_DNA"/>
</dbReference>
<reference evidence="2 3" key="1">
    <citation type="journal article" date="2022" name="Nat. Genet.">
        <title>Improved pea reference genome and pan-genome highlight genomic features and evolutionary characteristics.</title>
        <authorList>
            <person name="Yang T."/>
            <person name="Liu R."/>
            <person name="Luo Y."/>
            <person name="Hu S."/>
            <person name="Wang D."/>
            <person name="Wang C."/>
            <person name="Pandey M.K."/>
            <person name="Ge S."/>
            <person name="Xu Q."/>
            <person name="Li N."/>
            <person name="Li G."/>
            <person name="Huang Y."/>
            <person name="Saxena R.K."/>
            <person name="Ji Y."/>
            <person name="Li M."/>
            <person name="Yan X."/>
            <person name="He Y."/>
            <person name="Liu Y."/>
            <person name="Wang X."/>
            <person name="Xiang C."/>
            <person name="Varshney R.K."/>
            <person name="Ding H."/>
            <person name="Gao S."/>
            <person name="Zong X."/>
        </authorList>
    </citation>
    <scope>NUCLEOTIDE SEQUENCE [LARGE SCALE GENOMIC DNA]</scope>
    <source>
        <strain evidence="2 3">cv. Zhongwan 6</strain>
    </source>
</reference>
<evidence type="ECO:0000313" key="2">
    <source>
        <dbReference type="EMBL" id="KAI5397353.1"/>
    </source>
</evidence>